<dbReference type="AlphaFoldDB" id="A0A5B9VZ14"/>
<keyword evidence="1" id="KW-0805">Transcription regulation</keyword>
<dbReference type="InterPro" id="IPR050109">
    <property type="entry name" value="HTH-type_TetR-like_transc_reg"/>
</dbReference>
<dbReference type="PANTHER" id="PTHR30055:SF234">
    <property type="entry name" value="HTH-TYPE TRANSCRIPTIONAL REGULATOR BETI"/>
    <property type="match status" value="1"/>
</dbReference>
<evidence type="ECO:0000256" key="2">
    <source>
        <dbReference type="ARBA" id="ARBA00023125"/>
    </source>
</evidence>
<feature type="domain" description="HTH tetR-type" evidence="5">
    <location>
        <begin position="19"/>
        <end position="79"/>
    </location>
</feature>
<dbReference type="InterPro" id="IPR001647">
    <property type="entry name" value="HTH_TetR"/>
</dbReference>
<dbReference type="InterPro" id="IPR009057">
    <property type="entry name" value="Homeodomain-like_sf"/>
</dbReference>
<dbReference type="FunFam" id="1.10.10.60:FF:000141">
    <property type="entry name" value="TetR family transcriptional regulator"/>
    <property type="match status" value="1"/>
</dbReference>
<evidence type="ECO:0000256" key="1">
    <source>
        <dbReference type="ARBA" id="ARBA00023015"/>
    </source>
</evidence>
<evidence type="ECO:0000313" key="7">
    <source>
        <dbReference type="Proteomes" id="UP000324233"/>
    </source>
</evidence>
<proteinExistence type="predicted"/>
<dbReference type="PRINTS" id="PR00455">
    <property type="entry name" value="HTHTETR"/>
</dbReference>
<sequence>MSERAEAESLGVESVRRTAPAARSLAKAAARLFANQGFDATSVRQIVEAAGVAKPTLYYYFGSKEGLARAIVQEPLGLLVEQIRRIVSSEPDPIHALERVIEAHYAYCREDADRARFLYATIFGPPGSNPANLMACEKHDLSGLTEAATRRLVEAGIVLADRLDDFNAMVRGVIVVPMLGFLYGDKPLGPGLARALVHGLLVGFDGRKLPEPTR</sequence>
<evidence type="ECO:0000256" key="4">
    <source>
        <dbReference type="PROSITE-ProRule" id="PRU00335"/>
    </source>
</evidence>
<evidence type="ECO:0000259" key="5">
    <source>
        <dbReference type="PROSITE" id="PS50977"/>
    </source>
</evidence>
<dbReference type="SUPFAM" id="SSF46689">
    <property type="entry name" value="Homeodomain-like"/>
    <property type="match status" value="1"/>
</dbReference>
<reference evidence="6 7" key="1">
    <citation type="submission" date="2019-08" db="EMBL/GenBank/DDBJ databases">
        <title>Deep-cultivation of Planctomycetes and their phenomic and genomic characterization uncovers novel biology.</title>
        <authorList>
            <person name="Wiegand S."/>
            <person name="Jogler M."/>
            <person name="Boedeker C."/>
            <person name="Pinto D."/>
            <person name="Vollmers J."/>
            <person name="Rivas-Marin E."/>
            <person name="Kohn T."/>
            <person name="Peeters S.H."/>
            <person name="Heuer A."/>
            <person name="Rast P."/>
            <person name="Oberbeckmann S."/>
            <person name="Bunk B."/>
            <person name="Jeske O."/>
            <person name="Meyerdierks A."/>
            <person name="Storesund J.E."/>
            <person name="Kallscheuer N."/>
            <person name="Luecker S."/>
            <person name="Lage O.M."/>
            <person name="Pohl T."/>
            <person name="Merkel B.J."/>
            <person name="Hornburger P."/>
            <person name="Mueller R.-W."/>
            <person name="Bruemmer F."/>
            <person name="Labrenz M."/>
            <person name="Spormann A.M."/>
            <person name="Op den Camp H."/>
            <person name="Overmann J."/>
            <person name="Amann R."/>
            <person name="Jetten M.S.M."/>
            <person name="Mascher T."/>
            <person name="Medema M.H."/>
            <person name="Devos D.P."/>
            <person name="Kaster A.-K."/>
            <person name="Ovreas L."/>
            <person name="Rohde M."/>
            <person name="Galperin M.Y."/>
            <person name="Jogler C."/>
        </authorList>
    </citation>
    <scope>NUCLEOTIDE SEQUENCE [LARGE SCALE GENOMIC DNA]</scope>
    <source>
        <strain evidence="6 7">OJF2</strain>
    </source>
</reference>
<gene>
    <name evidence="6" type="primary">kstR2</name>
    <name evidence="6" type="ORF">OJF2_20740</name>
</gene>
<dbReference type="RefSeq" id="WP_210420481.1">
    <property type="nucleotide sequence ID" value="NZ_CP042997.1"/>
</dbReference>
<keyword evidence="2 4" id="KW-0238">DNA-binding</keyword>
<organism evidence="6 7">
    <name type="scientific">Aquisphaera giovannonii</name>
    <dbReference type="NCBI Taxonomy" id="406548"/>
    <lineage>
        <taxon>Bacteria</taxon>
        <taxon>Pseudomonadati</taxon>
        <taxon>Planctomycetota</taxon>
        <taxon>Planctomycetia</taxon>
        <taxon>Isosphaerales</taxon>
        <taxon>Isosphaeraceae</taxon>
        <taxon>Aquisphaera</taxon>
    </lineage>
</organism>
<evidence type="ECO:0000313" key="6">
    <source>
        <dbReference type="EMBL" id="QEH33572.1"/>
    </source>
</evidence>
<keyword evidence="7" id="KW-1185">Reference proteome</keyword>
<dbReference type="PROSITE" id="PS50977">
    <property type="entry name" value="HTH_TETR_2"/>
    <property type="match status" value="1"/>
</dbReference>
<dbReference type="PANTHER" id="PTHR30055">
    <property type="entry name" value="HTH-TYPE TRANSCRIPTIONAL REGULATOR RUTR"/>
    <property type="match status" value="1"/>
</dbReference>
<protein>
    <submittedName>
        <fullName evidence="6">HTH-type transcriptional repressor KstR2</fullName>
    </submittedName>
</protein>
<dbReference type="PROSITE" id="PS01081">
    <property type="entry name" value="HTH_TETR_1"/>
    <property type="match status" value="1"/>
</dbReference>
<keyword evidence="3" id="KW-0804">Transcription</keyword>
<feature type="DNA-binding region" description="H-T-H motif" evidence="4">
    <location>
        <begin position="42"/>
        <end position="61"/>
    </location>
</feature>
<dbReference type="EMBL" id="CP042997">
    <property type="protein sequence ID" value="QEH33572.1"/>
    <property type="molecule type" value="Genomic_DNA"/>
</dbReference>
<dbReference type="KEGG" id="agv:OJF2_20740"/>
<dbReference type="GO" id="GO:0000976">
    <property type="term" value="F:transcription cis-regulatory region binding"/>
    <property type="evidence" value="ECO:0007669"/>
    <property type="project" value="TreeGrafter"/>
</dbReference>
<dbReference type="Proteomes" id="UP000324233">
    <property type="component" value="Chromosome"/>
</dbReference>
<dbReference type="Gene3D" id="1.10.357.10">
    <property type="entry name" value="Tetracycline Repressor, domain 2"/>
    <property type="match status" value="1"/>
</dbReference>
<name>A0A5B9VZ14_9BACT</name>
<dbReference type="GO" id="GO:0003700">
    <property type="term" value="F:DNA-binding transcription factor activity"/>
    <property type="evidence" value="ECO:0007669"/>
    <property type="project" value="TreeGrafter"/>
</dbReference>
<dbReference type="Pfam" id="PF00440">
    <property type="entry name" value="TetR_N"/>
    <property type="match status" value="1"/>
</dbReference>
<dbReference type="InterPro" id="IPR023772">
    <property type="entry name" value="DNA-bd_HTH_TetR-type_CS"/>
</dbReference>
<accession>A0A5B9VZ14</accession>
<evidence type="ECO:0000256" key="3">
    <source>
        <dbReference type="ARBA" id="ARBA00023163"/>
    </source>
</evidence>